<keyword evidence="1 4" id="KW-0808">Transferase</keyword>
<dbReference type="Pfam" id="PF20085">
    <property type="entry name" value="TGL"/>
    <property type="match status" value="1"/>
</dbReference>
<keyword evidence="5" id="KW-1185">Reference proteome</keyword>
<keyword evidence="3 4" id="KW-0012">Acyltransferase</keyword>
<protein>
    <submittedName>
        <fullName evidence="4">Protein-glutamine gamma-glutamyltransferase</fullName>
        <ecNumber evidence="4">2.3.2.13</ecNumber>
    </submittedName>
</protein>
<gene>
    <name evidence="4" type="ORF">MUO15_17910</name>
</gene>
<organism evidence="4 5">
    <name type="scientific">Halobacillus amylolyticus</name>
    <dbReference type="NCBI Taxonomy" id="2932259"/>
    <lineage>
        <taxon>Bacteria</taxon>
        <taxon>Bacillati</taxon>
        <taxon>Bacillota</taxon>
        <taxon>Bacilli</taxon>
        <taxon>Bacillales</taxon>
        <taxon>Bacillaceae</taxon>
        <taxon>Halobacillus</taxon>
    </lineage>
</organism>
<evidence type="ECO:0000313" key="4">
    <source>
        <dbReference type="EMBL" id="UOR11445.1"/>
    </source>
</evidence>
<dbReference type="GO" id="GO:0003810">
    <property type="term" value="F:protein-glutamine gamma-glutamyltransferase activity"/>
    <property type="evidence" value="ECO:0007669"/>
    <property type="project" value="UniProtKB-EC"/>
</dbReference>
<proteinExistence type="inferred from homology"/>
<dbReference type="NCBIfam" id="NF002869">
    <property type="entry name" value="PRK03187.1"/>
    <property type="match status" value="1"/>
</dbReference>
<evidence type="ECO:0000313" key="5">
    <source>
        <dbReference type="Proteomes" id="UP000830326"/>
    </source>
</evidence>
<dbReference type="InterPro" id="IPR020916">
    <property type="entry name" value="Gln_gamma-glutamylTfrase_bac"/>
</dbReference>
<name>A0ABY4HBY9_9BACI</name>
<evidence type="ECO:0000256" key="2">
    <source>
        <dbReference type="ARBA" id="ARBA00022969"/>
    </source>
</evidence>
<dbReference type="HAMAP" id="MF_00727">
    <property type="entry name" value="Tgl"/>
    <property type="match status" value="1"/>
</dbReference>
<dbReference type="EC" id="2.3.2.13" evidence="4"/>
<reference evidence="4" key="1">
    <citation type="submission" date="2022-04" db="EMBL/GenBank/DDBJ databases">
        <title>Halobacillus sp. isolated from saltern.</title>
        <authorList>
            <person name="Won M."/>
            <person name="Lee C.-M."/>
            <person name="Woen H.-Y."/>
            <person name="Kwon S.-W."/>
        </authorList>
    </citation>
    <scope>NUCLEOTIDE SEQUENCE</scope>
    <source>
        <strain evidence="4">SSHM10-5</strain>
    </source>
</reference>
<dbReference type="RefSeq" id="WP_245031409.1">
    <property type="nucleotide sequence ID" value="NZ_CP095075.1"/>
</dbReference>
<dbReference type="Proteomes" id="UP000830326">
    <property type="component" value="Chromosome"/>
</dbReference>
<evidence type="ECO:0000256" key="1">
    <source>
        <dbReference type="ARBA" id="ARBA00022679"/>
    </source>
</evidence>
<dbReference type="EMBL" id="CP095075">
    <property type="protein sequence ID" value="UOR11445.1"/>
    <property type="molecule type" value="Genomic_DNA"/>
</dbReference>
<accession>A0ABY4HBY9</accession>
<keyword evidence="2" id="KW-0749">Sporulation</keyword>
<sequence>MIQLSGSPFQQSDMWPSNGIESMIIRWMKEDPVVYSYSSIDELSFELELRKNILLSAVSMKRSSVQFAVFAKSRCNPRYWNLTDSGGFRLKEGVKPSEAIKDIYVNSSEYAFECAGAMVIIYYHAVLNVIGETSFNQLFPDIYIYSWHSDPDLGIHSTYIPNFLPGDVVYFENPDFDPTTPQWRGENAVVLGDGMFFGHGLGKRTAEQIITALNKRRNTGSNQSAYLSNLVTRPSFDDLMKFSMQSRESFVRKQPYIIIKHNETSISFNRYLSFLYAAYNQ</sequence>
<evidence type="ECO:0000256" key="3">
    <source>
        <dbReference type="ARBA" id="ARBA00023315"/>
    </source>
</evidence>